<dbReference type="NCBIfam" id="NF035930">
    <property type="entry name" value="lectin_2"/>
    <property type="match status" value="1"/>
</dbReference>
<name>A0A7W7MRP1_9ACTN</name>
<dbReference type="AlphaFoldDB" id="A0A7W7MRP1"/>
<dbReference type="InterPro" id="IPR035992">
    <property type="entry name" value="Ricin_B-like_lectins"/>
</dbReference>
<keyword evidence="1" id="KW-0732">Signal</keyword>
<dbReference type="SMART" id="SM00458">
    <property type="entry name" value="RICIN"/>
    <property type="match status" value="1"/>
</dbReference>
<evidence type="ECO:0000259" key="2">
    <source>
        <dbReference type="SMART" id="SM00458"/>
    </source>
</evidence>
<feature type="domain" description="Ricin B lectin" evidence="2">
    <location>
        <begin position="496"/>
        <end position="621"/>
    </location>
</feature>
<dbReference type="RefSeq" id="WP_184995065.1">
    <property type="nucleotide sequence ID" value="NZ_BOMK01000041.1"/>
</dbReference>
<dbReference type="InterPro" id="IPR017853">
    <property type="entry name" value="GH"/>
</dbReference>
<proteinExistence type="predicted"/>
<dbReference type="InterPro" id="IPR039743">
    <property type="entry name" value="6GAL/EXGAL"/>
</dbReference>
<dbReference type="PROSITE" id="PS50231">
    <property type="entry name" value="RICIN_B_LECTIN"/>
    <property type="match status" value="1"/>
</dbReference>
<organism evidence="3 4">
    <name type="scientific">Actinoplanes digitatis</name>
    <dbReference type="NCBI Taxonomy" id="1868"/>
    <lineage>
        <taxon>Bacteria</taxon>
        <taxon>Bacillati</taxon>
        <taxon>Actinomycetota</taxon>
        <taxon>Actinomycetes</taxon>
        <taxon>Micromonosporales</taxon>
        <taxon>Micromonosporaceae</taxon>
        <taxon>Actinoplanes</taxon>
    </lineage>
</organism>
<dbReference type="InterPro" id="IPR000772">
    <property type="entry name" value="Ricin_B_lectin"/>
</dbReference>
<dbReference type="Gene3D" id="2.80.10.50">
    <property type="match status" value="1"/>
</dbReference>
<dbReference type="SUPFAM" id="SSF51445">
    <property type="entry name" value="(Trans)glycosidases"/>
    <property type="match status" value="1"/>
</dbReference>
<gene>
    <name evidence="3" type="ORF">BJ971_004361</name>
</gene>
<dbReference type="Proteomes" id="UP000578112">
    <property type="component" value="Unassembled WGS sequence"/>
</dbReference>
<comment type="caution">
    <text evidence="3">The sequence shown here is derived from an EMBL/GenBank/DDBJ whole genome shotgun (WGS) entry which is preliminary data.</text>
</comment>
<dbReference type="PANTHER" id="PTHR42767:SF1">
    <property type="entry name" value="ENDO-BETA-1,6-GALACTANASE-LIKE DOMAIN-CONTAINING PROTEIN"/>
    <property type="match status" value="1"/>
</dbReference>
<dbReference type="PANTHER" id="PTHR42767">
    <property type="entry name" value="ENDO-BETA-1,6-GALACTANASE"/>
    <property type="match status" value="1"/>
</dbReference>
<dbReference type="Pfam" id="PF14587">
    <property type="entry name" value="Glyco_hydr_30_2"/>
    <property type="match status" value="1"/>
</dbReference>
<dbReference type="CDD" id="cd23418">
    <property type="entry name" value="beta-trefoil_Ricin_XLN-like"/>
    <property type="match status" value="1"/>
</dbReference>
<dbReference type="Gene3D" id="3.20.20.80">
    <property type="entry name" value="Glycosidases"/>
    <property type="match status" value="1"/>
</dbReference>
<evidence type="ECO:0000313" key="3">
    <source>
        <dbReference type="EMBL" id="MBB4763805.1"/>
    </source>
</evidence>
<feature type="chain" id="PRO_5039680732" evidence="1">
    <location>
        <begin position="20"/>
        <end position="621"/>
    </location>
</feature>
<sequence length="621" mass="64246">MLKSLAAGLLLGTALTVPAASPAAAAAARAEVSPAPAQTIEAFGASGAWWVNDLANFAPAVQQRVAGLLFGADGLALSAYRYNIGGGGTGVTTPARAAQTFRTASGGYDWNRDPGGQAFLRYAGQYGVPDLIGFVNSAPAVWTSNAKSCGGTLDSADNQAFATYLADIAQHFDGQGVHLDYLSPMNEPTNSFDSCGQEGMLVPTAQRDDVVRTLGATLSARGLSTRISADESTSVSAFNSEVPQWINQSGTAQYVANLAHHTYDFPTDTARTAARNVGRAAGKRTWASEICCFGATGGWSQGYDPTIGGALGLAGIVHRDLSVTYDTAFHWWTALSSEFGCAPATGNCATTANSAGWNDGLIYYDPAYAGNGNQSLYLTKRYYALAQFSRFVRPGAVRHNVTGAPAGVQVTAFDRGGQWTLVVTNQNTSATALSLHLNAKNNVSFAEARRTSATESLASIAAPSVSAGTLSTSLPARSITTYVLNQSGSAGTSLSTTLIGTASGRCLDVVGAGTANGTAVDVWTCNGATNQAWTHTAAGELRVYGDRCLEAYQQGTADGTKAVIYTCNGGANQKWQLNANGIITGDQSGKCLDVSGGGTTNGAAVILWTCNGGSNQSWQRP</sequence>
<reference evidence="3 4" key="1">
    <citation type="submission" date="2020-08" db="EMBL/GenBank/DDBJ databases">
        <title>Sequencing the genomes of 1000 actinobacteria strains.</title>
        <authorList>
            <person name="Klenk H.-P."/>
        </authorList>
    </citation>
    <scope>NUCLEOTIDE SEQUENCE [LARGE SCALE GENOMIC DNA]</scope>
    <source>
        <strain evidence="3 4">DSM 43149</strain>
    </source>
</reference>
<dbReference type="GO" id="GO:0004553">
    <property type="term" value="F:hydrolase activity, hydrolyzing O-glycosyl compounds"/>
    <property type="evidence" value="ECO:0007669"/>
    <property type="project" value="InterPro"/>
</dbReference>
<protein>
    <submittedName>
        <fullName evidence="3">O-glycosyl hydrolase</fullName>
    </submittedName>
</protein>
<keyword evidence="4" id="KW-1185">Reference proteome</keyword>
<dbReference type="InterPro" id="IPR039514">
    <property type="entry name" value="6GAL-like"/>
</dbReference>
<keyword evidence="3" id="KW-0378">Hydrolase</keyword>
<dbReference type="Pfam" id="PF00652">
    <property type="entry name" value="Ricin_B_lectin"/>
    <property type="match status" value="1"/>
</dbReference>
<dbReference type="EMBL" id="JACHNH010000001">
    <property type="protein sequence ID" value="MBB4763805.1"/>
    <property type="molecule type" value="Genomic_DNA"/>
</dbReference>
<accession>A0A7W7MRP1</accession>
<evidence type="ECO:0000256" key="1">
    <source>
        <dbReference type="SAM" id="SignalP"/>
    </source>
</evidence>
<evidence type="ECO:0000313" key="4">
    <source>
        <dbReference type="Proteomes" id="UP000578112"/>
    </source>
</evidence>
<dbReference type="SUPFAM" id="SSF51011">
    <property type="entry name" value="Glycosyl hydrolase domain"/>
    <property type="match status" value="1"/>
</dbReference>
<dbReference type="SUPFAM" id="SSF50370">
    <property type="entry name" value="Ricin B-like lectins"/>
    <property type="match status" value="1"/>
</dbReference>
<dbReference type="Gene3D" id="2.60.40.1180">
    <property type="entry name" value="Golgi alpha-mannosidase II"/>
    <property type="match status" value="1"/>
</dbReference>
<dbReference type="InterPro" id="IPR013780">
    <property type="entry name" value="Glyco_hydro_b"/>
</dbReference>
<feature type="signal peptide" evidence="1">
    <location>
        <begin position="1"/>
        <end position="19"/>
    </location>
</feature>